<protein>
    <submittedName>
        <fullName evidence="4">Phage tail sheath family protein</fullName>
    </submittedName>
</protein>
<dbReference type="InterPro" id="IPR035089">
    <property type="entry name" value="Phage_sheath_subtilisin"/>
</dbReference>
<sequence>MPVSVSYPGVYIQEIDSGVRSIAGVPTSITAFVGRARRGPVDEPVLIHGLGEFTRRFGGLWAEAPLGHAVAQYYQNGGVDAVIVRAYDPPPTGDGASSVTLPASGASALTLRAANPGKWGDRLVVTVKHDDADSTVFHLTIEELAPGPLVPTRPAVVASERFVRLSHIAGSPRFVSDVLAAQSRLVRVTAPPSGRVDEATDEQLQGGSDGDALTVSSIADRTALEDAKRGLWALEKTDLFNLLVIPPLAPDVFPDKTTWDTAAAYAHDRRAILLVDPDPGWTEANSIDAAAVAAHAAPSENAALYFPRIDFADPLQENRPRPFPPAGAVAGVIARIDGERGLWKSPAGQEATVAGAGRLGVHLTDRENGVLNPRAVNCLRSFPATGAVVWGARTLRGADALADQWKYLSVRRTALYIEESLYRGTQWVVFEPNDEPLWSQIRLSVGAFMNGLFRQGAFQGTTPAQAYYVKCDRDSNPQEDIDRGIVNIFVGFAPLKPAEFVIVSIQQIRPAE</sequence>
<evidence type="ECO:0000313" key="4">
    <source>
        <dbReference type="EMBL" id="QGU27031.1"/>
    </source>
</evidence>
<dbReference type="EMBL" id="CP032550">
    <property type="protein sequence ID" value="QGU27031.1"/>
    <property type="molecule type" value="Genomic_DNA"/>
</dbReference>
<evidence type="ECO:0000256" key="1">
    <source>
        <dbReference type="ARBA" id="ARBA00008005"/>
    </source>
</evidence>
<organism evidence="4 5">
    <name type="scientific">Microbacterium oryzae</name>
    <dbReference type="NCBI Taxonomy" id="743009"/>
    <lineage>
        <taxon>Bacteria</taxon>
        <taxon>Bacillati</taxon>
        <taxon>Actinomycetota</taxon>
        <taxon>Actinomycetes</taxon>
        <taxon>Micrococcales</taxon>
        <taxon>Microbacteriaceae</taxon>
        <taxon>Microbacterium</taxon>
    </lineage>
</organism>
<dbReference type="AlphaFoldDB" id="A0A6I6E5M3"/>
<dbReference type="PANTHER" id="PTHR35861">
    <property type="match status" value="1"/>
</dbReference>
<evidence type="ECO:0000313" key="5">
    <source>
        <dbReference type="Proteomes" id="UP000422989"/>
    </source>
</evidence>
<gene>
    <name evidence="4" type="ORF">D7D94_04645</name>
</gene>
<comment type="similarity">
    <text evidence="1">Belongs to the myoviridae tail sheath protein family.</text>
</comment>
<dbReference type="KEGG" id="moj:D7D94_04645"/>
<dbReference type="InterPro" id="IPR020287">
    <property type="entry name" value="Tail_sheath_C"/>
</dbReference>
<dbReference type="Gene3D" id="3.40.50.11780">
    <property type="match status" value="2"/>
</dbReference>
<evidence type="ECO:0000259" key="3">
    <source>
        <dbReference type="Pfam" id="PF17482"/>
    </source>
</evidence>
<dbReference type="Pfam" id="PF17482">
    <property type="entry name" value="Phage_sheath_1C"/>
    <property type="match status" value="1"/>
</dbReference>
<accession>A0A6I6E5M3</accession>
<proteinExistence type="inferred from homology"/>
<reference evidence="4 5" key="1">
    <citation type="submission" date="2018-09" db="EMBL/GenBank/DDBJ databases">
        <title>Whole genome sequencing of Microbacterium oryzae strain MB-10T.</title>
        <authorList>
            <person name="Das S.K."/>
        </authorList>
    </citation>
    <scope>NUCLEOTIDE SEQUENCE [LARGE SCALE GENOMIC DNA]</scope>
    <source>
        <strain evidence="4 5">MB-10</strain>
    </source>
</reference>
<dbReference type="Pfam" id="PF04984">
    <property type="entry name" value="Phage_sheath_1"/>
    <property type="match status" value="1"/>
</dbReference>
<feature type="domain" description="Tail sheath protein C-terminal" evidence="3">
    <location>
        <begin position="403"/>
        <end position="507"/>
    </location>
</feature>
<name>A0A6I6E5M3_9MICO</name>
<dbReference type="PANTHER" id="PTHR35861:SF1">
    <property type="entry name" value="PHAGE TAIL SHEATH PROTEIN"/>
    <property type="match status" value="1"/>
</dbReference>
<dbReference type="InterPro" id="IPR052042">
    <property type="entry name" value="Tail_sheath_structural"/>
</dbReference>
<keyword evidence="5" id="KW-1185">Reference proteome</keyword>
<dbReference type="Proteomes" id="UP000422989">
    <property type="component" value="Chromosome"/>
</dbReference>
<dbReference type="RefSeq" id="WP_156241523.1">
    <property type="nucleotide sequence ID" value="NZ_BAAAZL010000002.1"/>
</dbReference>
<evidence type="ECO:0000259" key="2">
    <source>
        <dbReference type="Pfam" id="PF04984"/>
    </source>
</evidence>
<feature type="domain" description="Tail sheath protein subtilisin-like" evidence="2">
    <location>
        <begin position="269"/>
        <end position="395"/>
    </location>
</feature>
<dbReference type="OrthoDB" id="9767864at2"/>